<comment type="caution">
    <text evidence="1">The sequence shown here is derived from an EMBL/GenBank/DDBJ whole genome shotgun (WGS) entry which is preliminary data.</text>
</comment>
<accession>A0ACC0SIL4</accession>
<keyword evidence="2" id="KW-1185">Reference proteome</keyword>
<evidence type="ECO:0000313" key="1">
    <source>
        <dbReference type="EMBL" id="KAI9389091.1"/>
    </source>
</evidence>
<gene>
    <name evidence="1" type="ORF">POPTR_009G167700v4</name>
</gene>
<evidence type="ECO:0000313" key="2">
    <source>
        <dbReference type="Proteomes" id="UP000006729"/>
    </source>
</evidence>
<dbReference type="EMBL" id="CM009298">
    <property type="protein sequence ID" value="KAI9389091.1"/>
    <property type="molecule type" value="Genomic_DNA"/>
</dbReference>
<organism evidence="1 2">
    <name type="scientific">Populus trichocarpa</name>
    <name type="common">Western balsam poplar</name>
    <name type="synonym">Populus balsamifera subsp. trichocarpa</name>
    <dbReference type="NCBI Taxonomy" id="3694"/>
    <lineage>
        <taxon>Eukaryota</taxon>
        <taxon>Viridiplantae</taxon>
        <taxon>Streptophyta</taxon>
        <taxon>Embryophyta</taxon>
        <taxon>Tracheophyta</taxon>
        <taxon>Spermatophyta</taxon>
        <taxon>Magnoliopsida</taxon>
        <taxon>eudicotyledons</taxon>
        <taxon>Gunneridae</taxon>
        <taxon>Pentapetalae</taxon>
        <taxon>rosids</taxon>
        <taxon>fabids</taxon>
        <taxon>Malpighiales</taxon>
        <taxon>Salicaceae</taxon>
        <taxon>Saliceae</taxon>
        <taxon>Populus</taxon>
    </lineage>
</organism>
<protein>
    <submittedName>
        <fullName evidence="1">Uncharacterized protein</fullName>
    </submittedName>
</protein>
<proteinExistence type="predicted"/>
<reference evidence="1 2" key="1">
    <citation type="journal article" date="2006" name="Science">
        <title>The genome of black cottonwood, Populus trichocarpa (Torr. &amp; Gray).</title>
        <authorList>
            <person name="Tuskan G.A."/>
            <person name="Difazio S."/>
            <person name="Jansson S."/>
            <person name="Bohlmann J."/>
            <person name="Grigoriev I."/>
            <person name="Hellsten U."/>
            <person name="Putnam N."/>
            <person name="Ralph S."/>
            <person name="Rombauts S."/>
            <person name="Salamov A."/>
            <person name="Schein J."/>
            <person name="Sterck L."/>
            <person name="Aerts A."/>
            <person name="Bhalerao R.R."/>
            <person name="Bhalerao R.P."/>
            <person name="Blaudez D."/>
            <person name="Boerjan W."/>
            <person name="Brun A."/>
            <person name="Brunner A."/>
            <person name="Busov V."/>
            <person name="Campbell M."/>
            <person name="Carlson J."/>
            <person name="Chalot M."/>
            <person name="Chapman J."/>
            <person name="Chen G.L."/>
            <person name="Cooper D."/>
            <person name="Coutinho P.M."/>
            <person name="Couturier J."/>
            <person name="Covert S."/>
            <person name="Cronk Q."/>
            <person name="Cunningham R."/>
            <person name="Davis J."/>
            <person name="Degroeve S."/>
            <person name="Dejardin A."/>
            <person name="Depamphilis C."/>
            <person name="Detter J."/>
            <person name="Dirks B."/>
            <person name="Dubchak I."/>
            <person name="Duplessis S."/>
            <person name="Ehlting J."/>
            <person name="Ellis B."/>
            <person name="Gendler K."/>
            <person name="Goodstein D."/>
            <person name="Gribskov M."/>
            <person name="Grimwood J."/>
            <person name="Groover A."/>
            <person name="Gunter L."/>
            <person name="Hamberger B."/>
            <person name="Heinze B."/>
            <person name="Helariutta Y."/>
            <person name="Henrissat B."/>
            <person name="Holligan D."/>
            <person name="Holt R."/>
            <person name="Huang W."/>
            <person name="Islam-Faridi N."/>
            <person name="Jones S."/>
            <person name="Jones-Rhoades M."/>
            <person name="Jorgensen R."/>
            <person name="Joshi C."/>
            <person name="Kangasjarvi J."/>
            <person name="Karlsson J."/>
            <person name="Kelleher C."/>
            <person name="Kirkpatrick R."/>
            <person name="Kirst M."/>
            <person name="Kohler A."/>
            <person name="Kalluri U."/>
            <person name="Larimer F."/>
            <person name="Leebens-Mack J."/>
            <person name="Leple J.C."/>
            <person name="Locascio P."/>
            <person name="Lou Y."/>
            <person name="Lucas S."/>
            <person name="Martin F."/>
            <person name="Montanini B."/>
            <person name="Napoli C."/>
            <person name="Nelson D.R."/>
            <person name="Nelson C."/>
            <person name="Nieminen K."/>
            <person name="Nilsson O."/>
            <person name="Pereda V."/>
            <person name="Peter G."/>
            <person name="Philippe R."/>
            <person name="Pilate G."/>
            <person name="Poliakov A."/>
            <person name="Razumovskaya J."/>
            <person name="Richardson P."/>
            <person name="Rinaldi C."/>
            <person name="Ritland K."/>
            <person name="Rouze P."/>
            <person name="Ryaboy D."/>
            <person name="Schmutz J."/>
            <person name="Schrader J."/>
            <person name="Segerman B."/>
            <person name="Shin H."/>
            <person name="Siddiqui A."/>
            <person name="Sterky F."/>
            <person name="Terry A."/>
            <person name="Tsai C.J."/>
            <person name="Uberbacher E."/>
            <person name="Unneberg P."/>
            <person name="Vahala J."/>
            <person name="Wall K."/>
            <person name="Wessler S."/>
            <person name="Yang G."/>
            <person name="Yin T."/>
            <person name="Douglas C."/>
            <person name="Marra M."/>
            <person name="Sandberg G."/>
            <person name="Van de Peer Y."/>
            <person name="Rokhsar D."/>
        </authorList>
    </citation>
    <scope>NUCLEOTIDE SEQUENCE [LARGE SCALE GENOMIC DNA]</scope>
    <source>
        <strain evidence="2">cv. Nisqually</strain>
    </source>
</reference>
<sequence length="88" mass="8618">MADTRGGTVGFNDGDGCPVPCPGGTARRCGSVKDTSGEGEGAGHKKCSCGEHYCGCNPCTCPRSVVTTGVGKAYCTCGAGCACPTCSS</sequence>
<dbReference type="Proteomes" id="UP000006729">
    <property type="component" value="Chromosome 9"/>
</dbReference>
<name>A0ACC0SIL4_POPTR</name>